<evidence type="ECO:0000259" key="15">
    <source>
        <dbReference type="Pfam" id="PF03447"/>
    </source>
</evidence>
<evidence type="ECO:0000313" key="16">
    <source>
        <dbReference type="EMBL" id="RIH88831.1"/>
    </source>
</evidence>
<keyword evidence="9 12" id="KW-0486">Methionine biosynthesis</keyword>
<keyword evidence="8 12" id="KW-0560">Oxidoreductase</keyword>
<dbReference type="Gene3D" id="3.30.360.10">
    <property type="entry name" value="Dihydrodipicolinate Reductase, domain 2"/>
    <property type="match status" value="1"/>
</dbReference>
<keyword evidence="11 12" id="KW-0521">NADP</keyword>
<dbReference type="SUPFAM" id="SSF51735">
    <property type="entry name" value="NAD(P)-binding Rossmann-fold domains"/>
    <property type="match status" value="1"/>
</dbReference>
<keyword evidence="6 12" id="KW-0028">Amino-acid biosynthesis</keyword>
<evidence type="ECO:0000313" key="17">
    <source>
        <dbReference type="Proteomes" id="UP000265341"/>
    </source>
</evidence>
<dbReference type="InterPro" id="IPR005106">
    <property type="entry name" value="Asp/hSer_DH_NAD-bd"/>
</dbReference>
<evidence type="ECO:0000256" key="2">
    <source>
        <dbReference type="ARBA" id="ARBA00005062"/>
    </source>
</evidence>
<evidence type="ECO:0000256" key="10">
    <source>
        <dbReference type="PIRSR" id="PIRSR036497-1"/>
    </source>
</evidence>
<gene>
    <name evidence="16" type="primary">hom</name>
    <name evidence="16" type="ORF">Mrose_00662</name>
</gene>
<name>A0A399F2I4_9DEIN</name>
<dbReference type="GO" id="GO:0009086">
    <property type="term" value="P:methionine biosynthetic process"/>
    <property type="evidence" value="ECO:0007669"/>
    <property type="project" value="UniProtKB-KW"/>
</dbReference>
<dbReference type="FunFam" id="3.30.360.10:FF:000005">
    <property type="entry name" value="Homoserine dehydrogenase"/>
    <property type="match status" value="1"/>
</dbReference>
<dbReference type="InterPro" id="IPR001342">
    <property type="entry name" value="HDH_cat"/>
</dbReference>
<dbReference type="EC" id="1.1.1.3" evidence="4 12"/>
<evidence type="ECO:0000256" key="12">
    <source>
        <dbReference type="RuleBase" id="RU000579"/>
    </source>
</evidence>
<dbReference type="UniPathway" id="UPA00050">
    <property type="reaction ID" value="UER00063"/>
</dbReference>
<evidence type="ECO:0000256" key="3">
    <source>
        <dbReference type="ARBA" id="ARBA00006753"/>
    </source>
</evidence>
<feature type="domain" description="Aspartate/homoserine dehydrogenase NAD-binding" evidence="15">
    <location>
        <begin position="10"/>
        <end position="116"/>
    </location>
</feature>
<keyword evidence="7 12" id="KW-0791">Threonine biosynthesis</keyword>
<dbReference type="GO" id="GO:0050661">
    <property type="term" value="F:NADP binding"/>
    <property type="evidence" value="ECO:0007669"/>
    <property type="project" value="InterPro"/>
</dbReference>
<dbReference type="GO" id="GO:0009088">
    <property type="term" value="P:threonine biosynthetic process"/>
    <property type="evidence" value="ECO:0007669"/>
    <property type="project" value="UniProtKB-UniPathway"/>
</dbReference>
<comment type="similarity">
    <text evidence="3 13">Belongs to the homoserine dehydrogenase family.</text>
</comment>
<feature type="binding site" evidence="11">
    <location>
        <position position="100"/>
    </location>
    <ligand>
        <name>NADPH</name>
        <dbReference type="ChEBI" id="CHEBI:57783"/>
    </ligand>
</feature>
<dbReference type="GO" id="GO:0004412">
    <property type="term" value="F:homoserine dehydrogenase activity"/>
    <property type="evidence" value="ECO:0007669"/>
    <property type="project" value="UniProtKB-EC"/>
</dbReference>
<evidence type="ECO:0000256" key="5">
    <source>
        <dbReference type="ARBA" id="ARBA00013376"/>
    </source>
</evidence>
<evidence type="ECO:0000256" key="8">
    <source>
        <dbReference type="ARBA" id="ARBA00023002"/>
    </source>
</evidence>
<evidence type="ECO:0000256" key="11">
    <source>
        <dbReference type="PIRSR" id="PIRSR036497-2"/>
    </source>
</evidence>
<feature type="binding site" evidence="11">
    <location>
        <begin position="10"/>
        <end position="15"/>
    </location>
    <ligand>
        <name>NADP(+)</name>
        <dbReference type="ChEBI" id="CHEBI:58349"/>
    </ligand>
</feature>
<organism evidence="16 17">
    <name type="scientific">Calidithermus roseus</name>
    <dbReference type="NCBI Taxonomy" id="1644118"/>
    <lineage>
        <taxon>Bacteria</taxon>
        <taxon>Thermotogati</taxon>
        <taxon>Deinococcota</taxon>
        <taxon>Deinococci</taxon>
        <taxon>Thermales</taxon>
        <taxon>Thermaceae</taxon>
        <taxon>Calidithermus</taxon>
    </lineage>
</organism>
<dbReference type="UniPathway" id="UPA00051">
    <property type="reaction ID" value="UER00465"/>
</dbReference>
<dbReference type="PROSITE" id="PS01042">
    <property type="entry name" value="HOMOSER_DHGENASE"/>
    <property type="match status" value="1"/>
</dbReference>
<evidence type="ECO:0000256" key="7">
    <source>
        <dbReference type="ARBA" id="ARBA00022697"/>
    </source>
</evidence>
<dbReference type="OrthoDB" id="9808167at2"/>
<sequence>METVRIALLGAGTVGGCLVELLGAHRGRLEAFGYRPELVSVLVRDAGKPRPGIPPHLLTTDPAAIAEADVLIEVMGGTKLAGELVLRALEADTPVITANKALLAERWGELRGYAEAGLLYYEASVMAGTPVIGALQSLWGNRLLELHGILNGTCNYILGRLEAGIPYAQALKEAQDKGYAEADPTLDVGGFDAAHKLTVLSRLTVDPDFAWEEVRANTRGIEHLTPELLDEARANGQVIRLVASLFPEGGRWVGKVRPVRLPASHPLALMGSVRNAMVCRTQEVGELVFSGAGAGGHVTASAVLGDLYRLVSGQPGHLPIPNALPLPDIRVEALEEA</sequence>
<evidence type="ECO:0000256" key="9">
    <source>
        <dbReference type="ARBA" id="ARBA00023167"/>
    </source>
</evidence>
<dbReference type="NCBIfam" id="NF004976">
    <property type="entry name" value="PRK06349.1"/>
    <property type="match status" value="1"/>
</dbReference>
<evidence type="ECO:0000256" key="6">
    <source>
        <dbReference type="ARBA" id="ARBA00022605"/>
    </source>
</evidence>
<protein>
    <recommendedName>
        <fullName evidence="5 12">Homoserine dehydrogenase</fullName>
        <ecNumber evidence="4 12">1.1.1.3</ecNumber>
    </recommendedName>
</protein>
<reference evidence="16 17" key="1">
    <citation type="submission" date="2018-08" db="EMBL/GenBank/DDBJ databases">
        <title>Meiothermus roseus NBRC 110900 genome sequencing project.</title>
        <authorList>
            <person name="Da Costa M.S."/>
            <person name="Albuquerque L."/>
            <person name="Raposo P."/>
            <person name="Froufe H.J.C."/>
            <person name="Barroso C.S."/>
            <person name="Egas C."/>
        </authorList>
    </citation>
    <scope>NUCLEOTIDE SEQUENCE [LARGE SCALE GENOMIC DNA]</scope>
    <source>
        <strain evidence="16 17">NBRC 110900</strain>
    </source>
</reference>
<comment type="pathway">
    <text evidence="2 12">Amino-acid biosynthesis; L-methionine biosynthesis via de novo pathway; L-homoserine from L-aspartate: step 3/3.</text>
</comment>
<comment type="pathway">
    <text evidence="1 12">Amino-acid biosynthesis; L-threonine biosynthesis; L-threonine from L-aspartate: step 3/5.</text>
</comment>
<dbReference type="InterPro" id="IPR019811">
    <property type="entry name" value="HDH_CS"/>
</dbReference>
<dbReference type="PANTHER" id="PTHR43331:SF1">
    <property type="entry name" value="HOMOSERINE DEHYDROGENASE"/>
    <property type="match status" value="1"/>
</dbReference>
<comment type="caution">
    <text evidence="16">The sequence shown here is derived from an EMBL/GenBank/DDBJ whole genome shotgun (WGS) entry which is preliminary data.</text>
</comment>
<dbReference type="PANTHER" id="PTHR43331">
    <property type="entry name" value="HOMOSERINE DEHYDROGENASE"/>
    <property type="match status" value="1"/>
</dbReference>
<feature type="domain" description="Homoserine dehydrogenase catalytic" evidence="14">
    <location>
        <begin position="130"/>
        <end position="307"/>
    </location>
</feature>
<dbReference type="Proteomes" id="UP000265341">
    <property type="component" value="Unassembled WGS sequence"/>
</dbReference>
<accession>A0A399F2I4</accession>
<dbReference type="PIRSF" id="PIRSF036497">
    <property type="entry name" value="HDH_short"/>
    <property type="match status" value="1"/>
</dbReference>
<proteinExistence type="inferred from homology"/>
<feature type="binding site" evidence="11">
    <location>
        <position position="181"/>
    </location>
    <ligand>
        <name>L-homoserine</name>
        <dbReference type="ChEBI" id="CHEBI:57476"/>
    </ligand>
</feature>
<dbReference type="Gene3D" id="3.40.50.720">
    <property type="entry name" value="NAD(P)-binding Rossmann-like Domain"/>
    <property type="match status" value="1"/>
</dbReference>
<dbReference type="EMBL" id="QWLA01000007">
    <property type="protein sequence ID" value="RIH88831.1"/>
    <property type="molecule type" value="Genomic_DNA"/>
</dbReference>
<dbReference type="InterPro" id="IPR036291">
    <property type="entry name" value="NAD(P)-bd_dom_sf"/>
</dbReference>
<dbReference type="Pfam" id="PF00742">
    <property type="entry name" value="Homoserine_dh"/>
    <property type="match status" value="1"/>
</dbReference>
<evidence type="ECO:0000256" key="1">
    <source>
        <dbReference type="ARBA" id="ARBA00005056"/>
    </source>
</evidence>
<evidence type="ECO:0000259" key="14">
    <source>
        <dbReference type="Pfam" id="PF00742"/>
    </source>
</evidence>
<keyword evidence="17" id="KW-1185">Reference proteome</keyword>
<evidence type="ECO:0000256" key="13">
    <source>
        <dbReference type="RuleBase" id="RU004171"/>
    </source>
</evidence>
<evidence type="ECO:0000256" key="4">
    <source>
        <dbReference type="ARBA" id="ARBA00013213"/>
    </source>
</evidence>
<comment type="catalytic activity">
    <reaction evidence="12">
        <text>L-homoserine + NADP(+) = L-aspartate 4-semialdehyde + NADPH + H(+)</text>
        <dbReference type="Rhea" id="RHEA:15761"/>
        <dbReference type="ChEBI" id="CHEBI:15378"/>
        <dbReference type="ChEBI" id="CHEBI:57476"/>
        <dbReference type="ChEBI" id="CHEBI:57783"/>
        <dbReference type="ChEBI" id="CHEBI:58349"/>
        <dbReference type="ChEBI" id="CHEBI:537519"/>
        <dbReference type="EC" id="1.1.1.3"/>
    </reaction>
</comment>
<dbReference type="SUPFAM" id="SSF55347">
    <property type="entry name" value="Glyceraldehyde-3-phosphate dehydrogenase-like, C-terminal domain"/>
    <property type="match status" value="1"/>
</dbReference>
<dbReference type="InterPro" id="IPR022697">
    <property type="entry name" value="HDH_short"/>
</dbReference>
<dbReference type="Pfam" id="PF03447">
    <property type="entry name" value="NAD_binding_3"/>
    <property type="match status" value="1"/>
</dbReference>
<dbReference type="RefSeq" id="WP_119276006.1">
    <property type="nucleotide sequence ID" value="NZ_QWLA01000007.1"/>
</dbReference>
<dbReference type="PROSITE" id="PS51257">
    <property type="entry name" value="PROKAR_LIPOPROTEIN"/>
    <property type="match status" value="1"/>
</dbReference>
<dbReference type="AlphaFoldDB" id="A0A399F2I4"/>
<feature type="active site" description="Proton donor" evidence="10">
    <location>
        <position position="196"/>
    </location>
</feature>